<proteinExistence type="predicted"/>
<dbReference type="EMBL" id="SRYG01000012">
    <property type="protein sequence ID" value="TGY65851.1"/>
    <property type="molecule type" value="Genomic_DNA"/>
</dbReference>
<protein>
    <submittedName>
        <fullName evidence="1">Recombinase RecJ</fullName>
    </submittedName>
</protein>
<evidence type="ECO:0000313" key="2">
    <source>
        <dbReference type="Proteomes" id="UP000308836"/>
    </source>
</evidence>
<evidence type="ECO:0000313" key="1">
    <source>
        <dbReference type="EMBL" id="TGY65851.1"/>
    </source>
</evidence>
<keyword evidence="2" id="KW-1185">Reference proteome</keyword>
<reference evidence="1" key="1">
    <citation type="submission" date="2019-04" db="EMBL/GenBank/DDBJ databases">
        <title>Microbes associate with the intestines of laboratory mice.</title>
        <authorList>
            <person name="Navarre W."/>
            <person name="Wong E."/>
            <person name="Huang K."/>
            <person name="Tropini C."/>
            <person name="Ng K."/>
            <person name="Yu B."/>
        </authorList>
    </citation>
    <scope>NUCLEOTIDE SEQUENCE</scope>
    <source>
        <strain evidence="1">NM09_H32</strain>
    </source>
</reference>
<gene>
    <name evidence="1" type="ORF">E5336_06770</name>
</gene>
<sequence>MKHLTPLAQEILQTLEPDPTRQAQWLEHAPLYPVSQDPEMESFKEWMEEAKQAGQKVFVAGDYDCDGIMATSIMVSGLRAFGLEVGFYIPDRIKEGYGLHPRTVGLAHEKGYQIIVTVDNGIKAAEALELAKTLGMTTIVTDHHTIEEETDCDVLIHPARLEDEFSTLCGAGVAYECVRALGQATDYHLIMAAVASIADVMPVTKQTRRLIQHGLDRLNEKKEIHISSFIKDSHVTETTLAFQVVPKINAIGRLSNMANANNVVRYLLSEDPAEIMKLNAQIEQINERRKTISAQMSEQAMRQVDPGQPVNLIMSPGFHEGIIGLVAGNLMNQTGKPTIVAAKNVDGFKMSMRAPEGFDCMAFLNPFPSFSACGGHKQAAGFSVDLDDYEAFERFIRQRGAQYEWSVPLEKNEIEIDESQIQIEAIESLDALRPFGPGFEMPVFKISKPAIKNLYDFQNARHRRYTLQSGVCCMRFNQPRSEISKSVNRIQCFEGELQISEYRGRKQASFMIDKIVYD</sequence>
<organism evidence="1 2">
    <name type="scientific">Dubosiella muris</name>
    <dbReference type="NCBI Taxonomy" id="3038133"/>
    <lineage>
        <taxon>Bacteria</taxon>
        <taxon>Bacillati</taxon>
        <taxon>Bacillota</taxon>
        <taxon>Erysipelotrichia</taxon>
        <taxon>Erysipelotrichales</taxon>
        <taxon>Erysipelotrichaceae</taxon>
        <taxon>Dubosiella</taxon>
    </lineage>
</organism>
<dbReference type="Proteomes" id="UP000308836">
    <property type="component" value="Unassembled WGS sequence"/>
</dbReference>
<name>A0AC61R7B5_9FIRM</name>
<comment type="caution">
    <text evidence="1">The sequence shown here is derived from an EMBL/GenBank/DDBJ whole genome shotgun (WGS) entry which is preliminary data.</text>
</comment>
<accession>A0AC61R7B5</accession>